<feature type="disulfide bond" evidence="10">
    <location>
        <begin position="22"/>
        <end position="34"/>
    </location>
</feature>
<dbReference type="SMART" id="SM00137">
    <property type="entry name" value="MAM"/>
    <property type="match status" value="6"/>
</dbReference>
<dbReference type="GO" id="GO:0012505">
    <property type="term" value="C:endomembrane system"/>
    <property type="evidence" value="ECO:0007669"/>
    <property type="project" value="UniProtKB-SubCell"/>
</dbReference>
<evidence type="ECO:0000256" key="3">
    <source>
        <dbReference type="ARBA" id="ARBA00022692"/>
    </source>
</evidence>
<sequence length="1650" mass="182811">RQQMELLLGTLWLLLAQSVAACSHQEFTCGEGLCVALDTVCDFTEDCGDGSDEENCKFTFEILLYTENVVFFIHQISFYHHVGAAHGNLQILLQSHSDSQSTEVWKHSTQTETWLRAVVPFYSNQSFQVVIRGELSARSQASEILAIDDLSFSPGCTVLHEGSIPSPPLCPPSWFACDGGECIEESKVCDFTTHCPNGEDEASCPSECNFENGSCGWYELTPGDGFDWIRGSSDNVPPDYYDHPPLLDHTTNDTNGHFMFVLKNSSSLYPKAVLRGPWFKQSASRCTVTFWHYNSGVSVGAAEMSIRFKGTENTTVIWTTLYDQGRRWNQVTVQLGRITEPFQIALAKISLGVFDGISAFDDISFKDCSMPPAVAVCPEPTHFHCVHTKACVERLFLCDLVDDCGDGSDEEGCSPEIQCDFEEGLCNWKQETSGEDVFDWTRMQGPTPTLNTGPWKDHTLGNVSGHYLYIESSTPREFNDKAVLLSPVFEPTFQPGEDTDSSSLHRCAFRFHYCMFGSHVFSLAVYLRTTATGRGLLLWVKYGNQGNVWHRRTLYLHSAQPFQILIEGTVGDDFEGDIAIDDLSFLDCHLFDGELPSVITPTLTTPTPTFIPHSCPAGQFVCGTYGECILLNQVCDFKNDCSDGLDETNCVKEKCDFEGGDTCGWKVVSNSFSVSHAFRWAADQGESIHDGEQNHRPTNDHTLNIPKGWYMYADSSNGAYGQISDLQTPVISSTGPQCTLMFWYHMSGFTVGTLQVLLRHKNTSHVVWSQTGNQGNRWRPAEVFLGLLNDFQVVFRTKRGISYMGDVVIDDVSFPNCSPLLPSDQPCTPEQFACSNGHCIPKDNLCDFINHCGDNSDEDLFICKGFSGRCNFEFDLCSWHQCQEDDFDWRIKAGSTPTIGTGPSSDHTLRDPSGHYLYLESSFPQAVGDTARLIGPLLSRRSSQCKMRFYYHMSGDGVGTLSVFTKTEGAFHLLLNLTGDQGNYWKMKELQLRSSTDFQVVFEGKVGRSEKGDICLDDISFSLGCLLSPSASITHRFCPPGASVCGKGQCFTPEQRCDFEDDCGDGTDEKDCGTSCSFENGLCGWKSSLADNFEWALGTGSVQSIRPPFDHTLQDENGHFVYLEATPVGLKGDRVHIKSSVWKESSAICKLSFWYYLSDKASGTIRLLIKTENSIIEMWNKTGHKGNHWNRVVVPLRKLRNFEVIFEGIRSKDLSGGAALDDMEYIDCAPSTVEPGDCPKLTDFVCQNGHCIESHLVCDNKADCADGSDEWDCAHIFGSPGACNFNMKEDRWEQRCQLSQDGDDDFDWMIGHKTETGAGPQSDHSPGLHMLRCHPHFVGCCIFWFVSLSSVYTVGSGGAPLLMWAATGNHGNQWTYANILLSNTEDFRVTFEGEVGGDMWTDIALDDISYTAECMVGGPVTPQPMTCDPEQFQCAYSFQCISKSWWCDGLPDCADQSDEELCPTALPGTVPPQDGCPAESFQCSDFSCFPALLRCDGVYDCPNGEDEHSCPLLQCEPGELVCESWPGCIPLYMRCDRSPDCLPFHSDESSCHGNVCEPGWSGNRCHVREKPSLTTSSPTLESTQLGNKEIHLLTTAALDILIHIIIDYKSTHVFCCLDSVYAGIGIGLVLLLAGVAVCFLALCKRKCGLM</sequence>
<feature type="domain" description="MAM" evidence="13">
    <location>
        <begin position="78"/>
        <end position="158"/>
    </location>
</feature>
<feature type="disulfide bond" evidence="10">
    <location>
        <begin position="1045"/>
        <end position="1063"/>
    </location>
</feature>
<dbReference type="Gene3D" id="4.10.400.10">
    <property type="entry name" value="Low-density Lipoprotein Receptor"/>
    <property type="match status" value="10"/>
</dbReference>
<dbReference type="InterPro" id="IPR036055">
    <property type="entry name" value="LDL_receptor-like_sf"/>
</dbReference>
<dbReference type="InterPro" id="IPR002172">
    <property type="entry name" value="LDrepeatLR_classA_rpt"/>
</dbReference>
<keyword evidence="12" id="KW-0732">Signal</keyword>
<dbReference type="InterPro" id="IPR023415">
    <property type="entry name" value="LDLR_class-A_CS"/>
</dbReference>
<dbReference type="Ensembl" id="ENSCVAT00000006381.1">
    <property type="protein sequence ID" value="ENSCVAP00000005621.1"/>
    <property type="gene ID" value="ENSCVAG00000007078.1"/>
</dbReference>
<feature type="disulfide bond" evidence="10">
    <location>
        <begin position="41"/>
        <end position="56"/>
    </location>
</feature>
<dbReference type="CDD" id="cd06263">
    <property type="entry name" value="MAM"/>
    <property type="match status" value="5"/>
</dbReference>
<protein>
    <submittedName>
        <fullName evidence="14">MAM and LDL receptor class A domain containing 1</fullName>
    </submittedName>
</protein>
<keyword evidence="6 11" id="KW-0472">Membrane</keyword>
<dbReference type="PANTHER" id="PTHR23282:SF140">
    <property type="entry name" value="MAM AND LDL-RECEPTOR CLASS A DOMAIN-CONTAINING PROTEIN 1"/>
    <property type="match status" value="1"/>
</dbReference>
<evidence type="ECO:0000256" key="12">
    <source>
        <dbReference type="SAM" id="SignalP"/>
    </source>
</evidence>
<feature type="disulfide bond" evidence="10">
    <location>
        <begin position="635"/>
        <end position="650"/>
    </location>
</feature>
<reference evidence="14" key="1">
    <citation type="submission" date="2025-08" db="UniProtKB">
        <authorList>
            <consortium name="Ensembl"/>
        </authorList>
    </citation>
    <scope>IDENTIFICATION</scope>
</reference>
<dbReference type="PROSITE" id="PS50068">
    <property type="entry name" value="LDLRA_2"/>
    <property type="match status" value="9"/>
</dbReference>
<evidence type="ECO:0000256" key="6">
    <source>
        <dbReference type="ARBA" id="ARBA00023136"/>
    </source>
</evidence>
<feature type="domain" description="MAM" evidence="13">
    <location>
        <begin position="1281"/>
        <end position="1416"/>
    </location>
</feature>
<dbReference type="InterPro" id="IPR051560">
    <property type="entry name" value="MAM_domain-containing"/>
</dbReference>
<feature type="disulfide bond" evidence="10">
    <location>
        <begin position="29"/>
        <end position="47"/>
    </location>
</feature>
<feature type="domain" description="MAM" evidence="13">
    <location>
        <begin position="206"/>
        <end position="370"/>
    </location>
</feature>
<dbReference type="Gene3D" id="2.60.120.200">
    <property type="match status" value="7"/>
</dbReference>
<feature type="disulfide bond" evidence="10">
    <location>
        <begin position="1447"/>
        <end position="1462"/>
    </location>
</feature>
<keyword evidence="15" id="KW-1185">Reference proteome</keyword>
<dbReference type="PRINTS" id="PR00261">
    <property type="entry name" value="LDLRECEPTOR"/>
</dbReference>
<reference evidence="14" key="2">
    <citation type="submission" date="2025-09" db="UniProtKB">
        <authorList>
            <consortium name="Ensembl"/>
        </authorList>
    </citation>
    <scope>IDENTIFICATION</scope>
</reference>
<feature type="domain" description="MAM" evidence="13">
    <location>
        <begin position="653"/>
        <end position="819"/>
    </location>
</feature>
<evidence type="ECO:0000313" key="15">
    <source>
        <dbReference type="Proteomes" id="UP000265020"/>
    </source>
</evidence>
<evidence type="ECO:0000256" key="11">
    <source>
        <dbReference type="SAM" id="Phobius"/>
    </source>
</evidence>
<feature type="domain" description="MAM" evidence="13">
    <location>
        <begin position="1074"/>
        <end position="1230"/>
    </location>
</feature>
<accession>A0A3Q2CJW2</accession>
<dbReference type="InterPro" id="IPR013320">
    <property type="entry name" value="ConA-like_dom_sf"/>
</dbReference>
<dbReference type="FunFam" id="4.10.400.10:FF:000045">
    <property type="entry name" value="Low-density lipoprotein receptor-related protein 2"/>
    <property type="match status" value="1"/>
</dbReference>
<dbReference type="Proteomes" id="UP000265020">
    <property type="component" value="Unassembled WGS sequence"/>
</dbReference>
<feature type="signal peptide" evidence="12">
    <location>
        <begin position="1"/>
        <end position="21"/>
    </location>
</feature>
<evidence type="ECO:0000256" key="8">
    <source>
        <dbReference type="ARBA" id="ARBA00023170"/>
    </source>
</evidence>
<feature type="disulfide bond" evidence="10">
    <location>
        <begin position="170"/>
        <end position="182"/>
    </location>
</feature>
<dbReference type="CDD" id="cd00112">
    <property type="entry name" value="LDLa"/>
    <property type="match status" value="10"/>
</dbReference>
<keyword evidence="3 11" id="KW-0812">Transmembrane</keyword>
<feature type="disulfide bond" evidence="10">
    <location>
        <begin position="1246"/>
        <end position="1264"/>
    </location>
</feature>
<feature type="disulfide bond" evidence="10">
    <location>
        <begin position="189"/>
        <end position="204"/>
    </location>
</feature>
<keyword evidence="4" id="KW-0677">Repeat</keyword>
<feature type="disulfide bond" evidence="10">
    <location>
        <begin position="1038"/>
        <end position="1050"/>
    </location>
</feature>
<feature type="domain" description="MAM" evidence="13">
    <location>
        <begin position="417"/>
        <end position="590"/>
    </location>
</feature>
<feature type="disulfide bond" evidence="10">
    <location>
        <begin position="398"/>
        <end position="413"/>
    </location>
</feature>
<dbReference type="PROSITE" id="PS01209">
    <property type="entry name" value="LDLRA_1"/>
    <property type="match status" value="6"/>
</dbReference>
<evidence type="ECO:0000256" key="1">
    <source>
        <dbReference type="ARBA" id="ARBA00004167"/>
    </source>
</evidence>
<evidence type="ECO:0000256" key="9">
    <source>
        <dbReference type="ARBA" id="ARBA00023180"/>
    </source>
</evidence>
<dbReference type="OMA" id="HLVCDNK"/>
<evidence type="ECO:0000256" key="4">
    <source>
        <dbReference type="ARBA" id="ARBA00022737"/>
    </source>
</evidence>
<dbReference type="SUPFAM" id="SSF57424">
    <property type="entry name" value="LDL receptor-like module"/>
    <property type="match status" value="9"/>
</dbReference>
<dbReference type="SUPFAM" id="SSF49899">
    <property type="entry name" value="Concanavalin A-like lectins/glucanases"/>
    <property type="match status" value="7"/>
</dbReference>
<dbReference type="Pfam" id="PF00629">
    <property type="entry name" value="MAM"/>
    <property type="match status" value="7"/>
</dbReference>
<feature type="transmembrane region" description="Helical" evidence="11">
    <location>
        <begin position="1620"/>
        <end position="1643"/>
    </location>
</feature>
<comment type="caution">
    <text evidence="10">Lacks conserved residue(s) required for the propagation of feature annotation.</text>
</comment>
<dbReference type="PROSITE" id="PS50060">
    <property type="entry name" value="MAM_2"/>
    <property type="match status" value="7"/>
</dbReference>
<keyword evidence="9" id="KW-0325">Glycoprotein</keyword>
<organism evidence="14 15">
    <name type="scientific">Cyprinodon variegatus</name>
    <name type="common">Sheepshead minnow</name>
    <dbReference type="NCBI Taxonomy" id="28743"/>
    <lineage>
        <taxon>Eukaryota</taxon>
        <taxon>Metazoa</taxon>
        <taxon>Chordata</taxon>
        <taxon>Craniata</taxon>
        <taxon>Vertebrata</taxon>
        <taxon>Euteleostomi</taxon>
        <taxon>Actinopterygii</taxon>
        <taxon>Neopterygii</taxon>
        <taxon>Teleostei</taxon>
        <taxon>Neoteleostei</taxon>
        <taxon>Acanthomorphata</taxon>
        <taxon>Ovalentaria</taxon>
        <taxon>Atherinomorphae</taxon>
        <taxon>Cyprinodontiformes</taxon>
        <taxon>Cyprinodontidae</taxon>
        <taxon>Cyprinodon</taxon>
    </lineage>
</organism>
<feature type="disulfide bond" evidence="10">
    <location>
        <begin position="827"/>
        <end position="839"/>
    </location>
</feature>
<feature type="disulfide bond" evidence="10">
    <location>
        <begin position="1057"/>
        <end position="1072"/>
    </location>
</feature>
<evidence type="ECO:0000256" key="7">
    <source>
        <dbReference type="ARBA" id="ARBA00023157"/>
    </source>
</evidence>
<feature type="disulfide bond" evidence="10">
    <location>
        <begin position="1476"/>
        <end position="1488"/>
    </location>
</feature>
<dbReference type="Pfam" id="PF00057">
    <property type="entry name" value="Ldl_recept_a"/>
    <property type="match status" value="8"/>
</dbReference>
<dbReference type="SMART" id="SM00192">
    <property type="entry name" value="LDLa"/>
    <property type="match status" value="10"/>
</dbReference>
<name>A0A3Q2CJW2_CYPVA</name>
<dbReference type="FunFam" id="2.60.120.200:FF:000182">
    <property type="entry name" value="MAM and LDL-receptor class A domain-containing protein 1"/>
    <property type="match status" value="1"/>
</dbReference>
<proteinExistence type="predicted"/>
<feature type="disulfide bond" evidence="10">
    <location>
        <begin position="1258"/>
        <end position="1273"/>
    </location>
</feature>
<evidence type="ECO:0000259" key="13">
    <source>
        <dbReference type="PROSITE" id="PS50060"/>
    </source>
</evidence>
<evidence type="ECO:0000256" key="10">
    <source>
        <dbReference type="PROSITE-ProRule" id="PRU00124"/>
    </source>
</evidence>
<comment type="subcellular location">
    <subcellularLocation>
        <location evidence="2">Endomembrane system</location>
    </subcellularLocation>
    <subcellularLocation>
        <location evidence="1">Membrane</location>
        <topology evidence="1">Single-pass membrane protein</topology>
    </subcellularLocation>
</comment>
<evidence type="ECO:0000313" key="14">
    <source>
        <dbReference type="Ensembl" id="ENSCVAP00000005621.1"/>
    </source>
</evidence>
<dbReference type="PANTHER" id="PTHR23282">
    <property type="entry name" value="APICAL ENDOSOMAL GLYCOPROTEIN PRECURSOR"/>
    <property type="match status" value="1"/>
</dbReference>
<feature type="disulfide bond" evidence="10">
    <location>
        <begin position="1495"/>
        <end position="1510"/>
    </location>
</feature>
<feature type="chain" id="PRO_5018605956" evidence="12">
    <location>
        <begin position="22"/>
        <end position="1650"/>
    </location>
</feature>
<dbReference type="GeneTree" id="ENSGT00940000165597"/>
<evidence type="ECO:0000256" key="5">
    <source>
        <dbReference type="ARBA" id="ARBA00022989"/>
    </source>
</evidence>
<keyword evidence="7 10" id="KW-1015">Disulfide bond</keyword>
<feature type="disulfide bond" evidence="10">
    <location>
        <begin position="1483"/>
        <end position="1501"/>
    </location>
</feature>
<keyword evidence="5 11" id="KW-1133">Transmembrane helix</keyword>
<feature type="disulfide bond" evidence="10">
    <location>
        <begin position="834"/>
        <end position="852"/>
    </location>
</feature>
<dbReference type="InterPro" id="IPR000998">
    <property type="entry name" value="MAM_dom"/>
</dbReference>
<feature type="domain" description="MAM" evidence="13">
    <location>
        <begin position="868"/>
        <end position="1027"/>
    </location>
</feature>
<keyword evidence="8" id="KW-0675">Receptor</keyword>
<feature type="disulfide bond" evidence="10">
    <location>
        <begin position="177"/>
        <end position="195"/>
    </location>
</feature>
<evidence type="ECO:0000256" key="2">
    <source>
        <dbReference type="ARBA" id="ARBA00004308"/>
    </source>
</evidence>
<dbReference type="GO" id="GO:0016020">
    <property type="term" value="C:membrane"/>
    <property type="evidence" value="ECO:0007669"/>
    <property type="project" value="UniProtKB-SubCell"/>
</dbReference>